<dbReference type="Pfam" id="PF00528">
    <property type="entry name" value="BPD_transp_1"/>
    <property type="match status" value="1"/>
</dbReference>
<dbReference type="PANTHER" id="PTHR43005:SF1">
    <property type="entry name" value="SPERMIDINE_PUTRESCINE TRANSPORT SYSTEM PERMEASE PROTEIN"/>
    <property type="match status" value="1"/>
</dbReference>
<feature type="transmembrane region" description="Helical" evidence="7">
    <location>
        <begin position="69"/>
        <end position="94"/>
    </location>
</feature>
<dbReference type="InterPro" id="IPR035906">
    <property type="entry name" value="MetI-like_sf"/>
</dbReference>
<dbReference type="PANTHER" id="PTHR43005">
    <property type="entry name" value="BLR7065 PROTEIN"/>
    <property type="match status" value="1"/>
</dbReference>
<dbReference type="GO" id="GO:0005886">
    <property type="term" value="C:plasma membrane"/>
    <property type="evidence" value="ECO:0007669"/>
    <property type="project" value="UniProtKB-SubCell"/>
</dbReference>
<feature type="transmembrane region" description="Helical" evidence="7">
    <location>
        <begin position="203"/>
        <end position="221"/>
    </location>
</feature>
<reference evidence="9" key="1">
    <citation type="submission" date="2021-01" db="EMBL/GenBank/DDBJ databases">
        <title>Whole genome shotgun sequence of Rugosimonospora africana NBRC 104875.</title>
        <authorList>
            <person name="Komaki H."/>
            <person name="Tamura T."/>
        </authorList>
    </citation>
    <scope>NUCLEOTIDE SEQUENCE</scope>
    <source>
        <strain evidence="9">NBRC 104875</strain>
    </source>
</reference>
<dbReference type="GO" id="GO:0055085">
    <property type="term" value="P:transmembrane transport"/>
    <property type="evidence" value="ECO:0007669"/>
    <property type="project" value="InterPro"/>
</dbReference>
<evidence type="ECO:0000259" key="8">
    <source>
        <dbReference type="PROSITE" id="PS50928"/>
    </source>
</evidence>
<protein>
    <submittedName>
        <fullName evidence="9">ABC transporter permease</fullName>
    </submittedName>
</protein>
<dbReference type="SUPFAM" id="SSF161098">
    <property type="entry name" value="MetI-like"/>
    <property type="match status" value="1"/>
</dbReference>
<dbReference type="AlphaFoldDB" id="A0A8J3QWN6"/>
<comment type="subcellular location">
    <subcellularLocation>
        <location evidence="1 7">Cell membrane</location>
        <topology evidence="1 7">Multi-pass membrane protein</topology>
    </subcellularLocation>
</comment>
<evidence type="ECO:0000256" key="5">
    <source>
        <dbReference type="ARBA" id="ARBA00022989"/>
    </source>
</evidence>
<dbReference type="Gene3D" id="1.10.3720.10">
    <property type="entry name" value="MetI-like"/>
    <property type="match status" value="1"/>
</dbReference>
<keyword evidence="2 7" id="KW-0813">Transport</keyword>
<evidence type="ECO:0000313" key="10">
    <source>
        <dbReference type="Proteomes" id="UP000642748"/>
    </source>
</evidence>
<name>A0A8J3QWN6_9ACTN</name>
<sequence length="293" mass="31485">MTMPRNHTRGARWILSAPLLVFVAVAVIYPIVYGVRTALQNRTLLDPDASWAGAANFLTTVKDSGFWHAVWFTILFTAIVTCVELVLGFCLALLVDKYFPGKKPLLSALILPIMIAPALMGVMFRLLLNENIGAVPALLHDAGIHITLFSNGAVVPLLIVLDIVQWTPFTFLLFYAGLQALPRDTYEAAAVDGAGFARTVRSVVLPMMAPVVFITGFLRAIDAFRTFDVIYVLTGGGPGDQTTTMSIYIYKLFATGNFGTASAAAVLAALIVLPLVPVVTRRAVGGTTAEAAR</sequence>
<comment type="similarity">
    <text evidence="7">Belongs to the binding-protein-dependent transport system permease family.</text>
</comment>
<evidence type="ECO:0000256" key="7">
    <source>
        <dbReference type="RuleBase" id="RU363032"/>
    </source>
</evidence>
<evidence type="ECO:0000256" key="2">
    <source>
        <dbReference type="ARBA" id="ARBA00022448"/>
    </source>
</evidence>
<comment type="caution">
    <text evidence="9">The sequence shown here is derived from an EMBL/GenBank/DDBJ whole genome shotgun (WGS) entry which is preliminary data.</text>
</comment>
<keyword evidence="6 7" id="KW-0472">Membrane</keyword>
<accession>A0A8J3QWN6</accession>
<evidence type="ECO:0000256" key="3">
    <source>
        <dbReference type="ARBA" id="ARBA00022475"/>
    </source>
</evidence>
<keyword evidence="3" id="KW-1003">Cell membrane</keyword>
<dbReference type="InterPro" id="IPR000515">
    <property type="entry name" value="MetI-like"/>
</dbReference>
<feature type="domain" description="ABC transmembrane type-1" evidence="8">
    <location>
        <begin position="70"/>
        <end position="279"/>
    </location>
</feature>
<keyword evidence="10" id="KW-1185">Reference proteome</keyword>
<evidence type="ECO:0000256" key="6">
    <source>
        <dbReference type="ARBA" id="ARBA00023136"/>
    </source>
</evidence>
<proteinExistence type="inferred from homology"/>
<organism evidence="9 10">
    <name type="scientific">Rugosimonospora africana</name>
    <dbReference type="NCBI Taxonomy" id="556532"/>
    <lineage>
        <taxon>Bacteria</taxon>
        <taxon>Bacillati</taxon>
        <taxon>Actinomycetota</taxon>
        <taxon>Actinomycetes</taxon>
        <taxon>Micromonosporales</taxon>
        <taxon>Micromonosporaceae</taxon>
        <taxon>Rugosimonospora</taxon>
    </lineage>
</organism>
<dbReference type="PROSITE" id="PS50928">
    <property type="entry name" value="ABC_TM1"/>
    <property type="match status" value="1"/>
</dbReference>
<feature type="transmembrane region" description="Helical" evidence="7">
    <location>
        <begin position="106"/>
        <end position="128"/>
    </location>
</feature>
<gene>
    <name evidence="9" type="ORF">Raf01_53370</name>
</gene>
<feature type="transmembrane region" description="Helical" evidence="7">
    <location>
        <begin position="248"/>
        <end position="273"/>
    </location>
</feature>
<evidence type="ECO:0000256" key="4">
    <source>
        <dbReference type="ARBA" id="ARBA00022692"/>
    </source>
</evidence>
<feature type="transmembrane region" description="Helical" evidence="7">
    <location>
        <begin position="148"/>
        <end position="175"/>
    </location>
</feature>
<evidence type="ECO:0000313" key="9">
    <source>
        <dbReference type="EMBL" id="GIH17165.1"/>
    </source>
</evidence>
<keyword evidence="5 7" id="KW-1133">Transmembrane helix</keyword>
<keyword evidence="4 7" id="KW-0812">Transmembrane</keyword>
<feature type="transmembrane region" description="Helical" evidence="7">
    <location>
        <begin position="12"/>
        <end position="32"/>
    </location>
</feature>
<dbReference type="CDD" id="cd06261">
    <property type="entry name" value="TM_PBP2"/>
    <property type="match status" value="1"/>
</dbReference>
<dbReference type="Proteomes" id="UP000642748">
    <property type="component" value="Unassembled WGS sequence"/>
</dbReference>
<dbReference type="EMBL" id="BONZ01000050">
    <property type="protein sequence ID" value="GIH17165.1"/>
    <property type="molecule type" value="Genomic_DNA"/>
</dbReference>
<evidence type="ECO:0000256" key="1">
    <source>
        <dbReference type="ARBA" id="ARBA00004651"/>
    </source>
</evidence>